<feature type="region of interest" description="Disordered" evidence="1">
    <location>
        <begin position="1"/>
        <end position="45"/>
    </location>
</feature>
<proteinExistence type="predicted"/>
<evidence type="ECO:0000256" key="1">
    <source>
        <dbReference type="SAM" id="MobiDB-lite"/>
    </source>
</evidence>
<comment type="caution">
    <text evidence="2">The sequence shown here is derived from an EMBL/GenBank/DDBJ whole genome shotgun (WGS) entry which is preliminary data.</text>
</comment>
<feature type="compositionally biased region" description="Low complexity" evidence="1">
    <location>
        <begin position="18"/>
        <end position="35"/>
    </location>
</feature>
<evidence type="ECO:0000313" key="3">
    <source>
        <dbReference type="Proteomes" id="UP000652761"/>
    </source>
</evidence>
<accession>A0A843W5Q0</accession>
<dbReference type="EMBL" id="NMUH01002839">
    <property type="protein sequence ID" value="MQM02338.1"/>
    <property type="molecule type" value="Genomic_DNA"/>
</dbReference>
<dbReference type="AlphaFoldDB" id="A0A843W5Q0"/>
<keyword evidence="3" id="KW-1185">Reference proteome</keyword>
<dbReference type="Proteomes" id="UP000652761">
    <property type="component" value="Unassembled WGS sequence"/>
</dbReference>
<sequence length="67" mass="6789">MTPLPFSSLAPRHLNPRGSDGSATAGTGDGAVSSTKSRKEYAGAEVGPVLLVSNGAVVGTDHRRRAV</sequence>
<organism evidence="2 3">
    <name type="scientific">Colocasia esculenta</name>
    <name type="common">Wild taro</name>
    <name type="synonym">Arum esculentum</name>
    <dbReference type="NCBI Taxonomy" id="4460"/>
    <lineage>
        <taxon>Eukaryota</taxon>
        <taxon>Viridiplantae</taxon>
        <taxon>Streptophyta</taxon>
        <taxon>Embryophyta</taxon>
        <taxon>Tracheophyta</taxon>
        <taxon>Spermatophyta</taxon>
        <taxon>Magnoliopsida</taxon>
        <taxon>Liliopsida</taxon>
        <taxon>Araceae</taxon>
        <taxon>Aroideae</taxon>
        <taxon>Colocasieae</taxon>
        <taxon>Colocasia</taxon>
    </lineage>
</organism>
<gene>
    <name evidence="2" type="ORF">Taro_035105</name>
</gene>
<name>A0A843W5Q0_COLES</name>
<protein>
    <submittedName>
        <fullName evidence="2">Uncharacterized protein</fullName>
    </submittedName>
</protein>
<evidence type="ECO:0000313" key="2">
    <source>
        <dbReference type="EMBL" id="MQM02338.1"/>
    </source>
</evidence>
<reference evidence="2" key="1">
    <citation type="submission" date="2017-07" db="EMBL/GenBank/DDBJ databases">
        <title>Taro Niue Genome Assembly and Annotation.</title>
        <authorList>
            <person name="Atibalentja N."/>
            <person name="Keating K."/>
            <person name="Fields C.J."/>
        </authorList>
    </citation>
    <scope>NUCLEOTIDE SEQUENCE</scope>
    <source>
        <strain evidence="2">Niue_2</strain>
        <tissue evidence="2">Leaf</tissue>
    </source>
</reference>